<dbReference type="Proteomes" id="UP000252669">
    <property type="component" value="Unassembled WGS sequence"/>
</dbReference>
<reference evidence="5 6" key="1">
    <citation type="submission" date="2017-10" db="EMBL/GenBank/DDBJ databases">
        <title>Genomics of the genus Arcobacter.</title>
        <authorList>
            <person name="Perez-Cataluna A."/>
            <person name="Figueras M.J."/>
        </authorList>
    </citation>
    <scope>NUCLEOTIDE SEQUENCE [LARGE SCALE GENOMIC DNA]</scope>
    <source>
        <strain evidence="5 6">CECT 9230</strain>
    </source>
</reference>
<dbReference type="Pfam" id="PF00015">
    <property type="entry name" value="MCPsignal"/>
    <property type="match status" value="1"/>
</dbReference>
<dbReference type="GO" id="GO:0007165">
    <property type="term" value="P:signal transduction"/>
    <property type="evidence" value="ECO:0007669"/>
    <property type="project" value="UniProtKB-KW"/>
</dbReference>
<dbReference type="AlphaFoldDB" id="A0A366MQP3"/>
<evidence type="ECO:0000313" key="6">
    <source>
        <dbReference type="Proteomes" id="UP000252669"/>
    </source>
</evidence>
<dbReference type="CDD" id="cd06225">
    <property type="entry name" value="HAMP"/>
    <property type="match status" value="1"/>
</dbReference>
<evidence type="ECO:0000256" key="2">
    <source>
        <dbReference type="ARBA" id="ARBA00029447"/>
    </source>
</evidence>
<evidence type="ECO:0000256" key="3">
    <source>
        <dbReference type="PROSITE-ProRule" id="PRU00284"/>
    </source>
</evidence>
<proteinExistence type="inferred from homology"/>
<name>A0A366MQP3_9BACT</name>
<gene>
    <name evidence="5" type="ORF">CRU91_12015</name>
</gene>
<comment type="caution">
    <text evidence="5">The sequence shown here is derived from an EMBL/GenBank/DDBJ whole genome shotgun (WGS) entry which is preliminary data.</text>
</comment>
<dbReference type="SUPFAM" id="SSF58104">
    <property type="entry name" value="Methyl-accepting chemotaxis protein (MCP) signaling domain"/>
    <property type="match status" value="1"/>
</dbReference>
<protein>
    <recommendedName>
        <fullName evidence="4">Methyl-accepting transducer domain-containing protein</fullName>
    </recommendedName>
</protein>
<dbReference type="InterPro" id="IPR004090">
    <property type="entry name" value="Chemotax_Me-accpt_rcpt"/>
</dbReference>
<keyword evidence="3" id="KW-0807">Transducer</keyword>
<dbReference type="SMART" id="SM00283">
    <property type="entry name" value="MA"/>
    <property type="match status" value="1"/>
</dbReference>
<dbReference type="PROSITE" id="PS50111">
    <property type="entry name" value="CHEMOTAXIS_TRANSDUC_2"/>
    <property type="match status" value="1"/>
</dbReference>
<sequence length="460" mass="50470">MRTLSKNLTIISNGLLGFFAFLNKESKSTTEIKIDSEDEFGTMSKVINENIKKTQNLIVQDEALINDVKRVVEEVKAGKLNKRIEKTTANEGLEELKNNFNEMLENTMNNICVDINKIIEVLDSFSKLDFRVKIENDNGKVAVGINNLSTIINDMLKENKSNGLTLENSSRLLLENVDKLNLSSNEAAASLEETAAALEEITSNIRNNTNSIAQMSKISSNVTSSAKDGEVLANKTTIAMDEINTQVNLVNDAISVIDNIAFQTNILSLNAAVEAATAGEAGKGFAVVAQEVRNLASRSAEAAKEIKDIVELATLKANEGKNIASTMIEGYKELNESISQTINLISDIEMSSKEQLSGIEQINDAVNELDRQTQQNAMVASQTNEIALGADEIAKLIVEDANAKEFVGKNEVKSKNLESNKVNRKIEDTSKEKPIKTTSNIKSKVEVVKENTKDDEWESF</sequence>
<dbReference type="Gene3D" id="1.10.287.950">
    <property type="entry name" value="Methyl-accepting chemotaxis protein"/>
    <property type="match status" value="1"/>
</dbReference>
<organism evidence="5 6">
    <name type="scientific">Aliarcobacter vitoriensis</name>
    <dbReference type="NCBI Taxonomy" id="2011099"/>
    <lineage>
        <taxon>Bacteria</taxon>
        <taxon>Pseudomonadati</taxon>
        <taxon>Campylobacterota</taxon>
        <taxon>Epsilonproteobacteria</taxon>
        <taxon>Campylobacterales</taxon>
        <taxon>Arcobacteraceae</taxon>
        <taxon>Aliarcobacter</taxon>
    </lineage>
</organism>
<dbReference type="InterPro" id="IPR004089">
    <property type="entry name" value="MCPsignal_dom"/>
</dbReference>
<dbReference type="Gene3D" id="1.20.120.1530">
    <property type="match status" value="1"/>
</dbReference>
<dbReference type="PANTHER" id="PTHR43531">
    <property type="entry name" value="PROTEIN ICFG"/>
    <property type="match status" value="1"/>
</dbReference>
<dbReference type="GO" id="GO:0006935">
    <property type="term" value="P:chemotaxis"/>
    <property type="evidence" value="ECO:0007669"/>
    <property type="project" value="UniProtKB-KW"/>
</dbReference>
<evidence type="ECO:0000259" key="4">
    <source>
        <dbReference type="PROSITE" id="PS50111"/>
    </source>
</evidence>
<keyword evidence="1" id="KW-0145">Chemotaxis</keyword>
<feature type="domain" description="Methyl-accepting transducer" evidence="4">
    <location>
        <begin position="162"/>
        <end position="391"/>
    </location>
</feature>
<evidence type="ECO:0000256" key="1">
    <source>
        <dbReference type="ARBA" id="ARBA00022500"/>
    </source>
</evidence>
<dbReference type="PANTHER" id="PTHR43531:SF11">
    <property type="entry name" value="METHYL-ACCEPTING CHEMOTAXIS PROTEIN 3"/>
    <property type="match status" value="1"/>
</dbReference>
<accession>A0A366MQP3</accession>
<keyword evidence="6" id="KW-1185">Reference proteome</keyword>
<dbReference type="EMBL" id="PDKB01000040">
    <property type="protein sequence ID" value="RBQ27914.1"/>
    <property type="molecule type" value="Genomic_DNA"/>
</dbReference>
<dbReference type="InterPro" id="IPR051310">
    <property type="entry name" value="MCP_chemotaxis"/>
</dbReference>
<dbReference type="GO" id="GO:0016020">
    <property type="term" value="C:membrane"/>
    <property type="evidence" value="ECO:0007669"/>
    <property type="project" value="InterPro"/>
</dbReference>
<dbReference type="PRINTS" id="PR00260">
    <property type="entry name" value="CHEMTRNSDUCR"/>
</dbReference>
<comment type="similarity">
    <text evidence="2">Belongs to the methyl-accepting chemotaxis (MCP) protein family.</text>
</comment>
<dbReference type="GO" id="GO:0004888">
    <property type="term" value="F:transmembrane signaling receptor activity"/>
    <property type="evidence" value="ECO:0007669"/>
    <property type="project" value="InterPro"/>
</dbReference>
<evidence type="ECO:0000313" key="5">
    <source>
        <dbReference type="EMBL" id="RBQ27914.1"/>
    </source>
</evidence>